<keyword evidence="7 15" id="KW-0067">ATP-binding</keyword>
<dbReference type="Pfam" id="PF17191">
    <property type="entry name" value="RecG_wedge"/>
    <property type="match status" value="1"/>
</dbReference>
<dbReference type="Gene3D" id="2.40.50.140">
    <property type="entry name" value="Nucleic acid-binding proteins"/>
    <property type="match status" value="1"/>
</dbReference>
<dbReference type="GO" id="GO:0005524">
    <property type="term" value="F:ATP binding"/>
    <property type="evidence" value="ECO:0007669"/>
    <property type="project" value="UniProtKB-KW"/>
</dbReference>
<dbReference type="InterPro" id="IPR045562">
    <property type="entry name" value="RecG_dom3_C"/>
</dbReference>
<dbReference type="GO" id="GO:0016787">
    <property type="term" value="F:hydrolase activity"/>
    <property type="evidence" value="ECO:0007669"/>
    <property type="project" value="UniProtKB-KW"/>
</dbReference>
<dbReference type="SMART" id="SM00487">
    <property type="entry name" value="DEXDc"/>
    <property type="match status" value="1"/>
</dbReference>
<evidence type="ECO:0000256" key="8">
    <source>
        <dbReference type="ARBA" id="ARBA00023125"/>
    </source>
</evidence>
<protein>
    <recommendedName>
        <fullName evidence="2 15">ATP-dependent DNA helicase RecG</fullName>
        <ecNumber evidence="13 15">5.6.2.4</ecNumber>
    </recommendedName>
</protein>
<comment type="similarity">
    <text evidence="1 15">Belongs to the helicase family. RecG subfamily.</text>
</comment>
<dbReference type="SUPFAM" id="SSF50249">
    <property type="entry name" value="Nucleic acid-binding proteins"/>
    <property type="match status" value="1"/>
</dbReference>
<evidence type="ECO:0000256" key="7">
    <source>
        <dbReference type="ARBA" id="ARBA00022840"/>
    </source>
</evidence>
<evidence type="ECO:0000313" key="18">
    <source>
        <dbReference type="EMBL" id="HIS24050.1"/>
    </source>
</evidence>
<dbReference type="CDD" id="cd17992">
    <property type="entry name" value="DEXHc_RecG"/>
    <property type="match status" value="1"/>
</dbReference>
<keyword evidence="9 15" id="KW-0233">DNA recombination</keyword>
<dbReference type="Pfam" id="PF00270">
    <property type="entry name" value="DEAD"/>
    <property type="match status" value="1"/>
</dbReference>
<evidence type="ECO:0000256" key="11">
    <source>
        <dbReference type="ARBA" id="ARBA00023235"/>
    </source>
</evidence>
<keyword evidence="4 15" id="KW-0227">DNA damage</keyword>
<evidence type="ECO:0000256" key="5">
    <source>
        <dbReference type="ARBA" id="ARBA00022801"/>
    </source>
</evidence>
<dbReference type="PROSITE" id="PS51194">
    <property type="entry name" value="HELICASE_CTER"/>
    <property type="match status" value="1"/>
</dbReference>
<dbReference type="GO" id="GO:0006310">
    <property type="term" value="P:DNA recombination"/>
    <property type="evidence" value="ECO:0007669"/>
    <property type="project" value="UniProtKB-UniRule"/>
</dbReference>
<dbReference type="SUPFAM" id="SSF52540">
    <property type="entry name" value="P-loop containing nucleoside triphosphate hydrolases"/>
    <property type="match status" value="2"/>
</dbReference>
<dbReference type="PANTHER" id="PTHR47964">
    <property type="entry name" value="ATP-DEPENDENT DNA HELICASE HOMOLOG RECG, CHLOROPLASTIC"/>
    <property type="match status" value="1"/>
</dbReference>
<dbReference type="NCBIfam" id="NF008165">
    <property type="entry name" value="PRK10917.1-3"/>
    <property type="match status" value="1"/>
</dbReference>
<evidence type="ECO:0000259" key="16">
    <source>
        <dbReference type="PROSITE" id="PS51192"/>
    </source>
</evidence>
<evidence type="ECO:0000256" key="14">
    <source>
        <dbReference type="ARBA" id="ARBA00048988"/>
    </source>
</evidence>
<comment type="caution">
    <text evidence="18">The sequence shown here is derived from an EMBL/GenBank/DDBJ whole genome shotgun (WGS) entry which is preliminary data.</text>
</comment>
<proteinExistence type="inferred from homology"/>
<dbReference type="SMART" id="SM00490">
    <property type="entry name" value="HELICc"/>
    <property type="match status" value="1"/>
</dbReference>
<dbReference type="GO" id="GO:0006281">
    <property type="term" value="P:DNA repair"/>
    <property type="evidence" value="ECO:0007669"/>
    <property type="project" value="UniProtKB-UniRule"/>
</dbReference>
<dbReference type="AlphaFoldDB" id="A0A9D1EMH1"/>
<accession>A0A9D1EMH1</accession>
<evidence type="ECO:0000256" key="4">
    <source>
        <dbReference type="ARBA" id="ARBA00022763"/>
    </source>
</evidence>
<evidence type="ECO:0000256" key="13">
    <source>
        <dbReference type="ARBA" id="ARBA00034808"/>
    </source>
</evidence>
<evidence type="ECO:0000259" key="17">
    <source>
        <dbReference type="PROSITE" id="PS51194"/>
    </source>
</evidence>
<keyword evidence="3 15" id="KW-0547">Nucleotide-binding</keyword>
<dbReference type="GO" id="GO:0003677">
    <property type="term" value="F:DNA binding"/>
    <property type="evidence" value="ECO:0007669"/>
    <property type="project" value="UniProtKB-KW"/>
</dbReference>
<dbReference type="Gene3D" id="1.10.150.20">
    <property type="entry name" value="5' to 3' exonuclease, C-terminal subdomain"/>
    <property type="match status" value="1"/>
</dbReference>
<evidence type="ECO:0000256" key="9">
    <source>
        <dbReference type="ARBA" id="ARBA00023172"/>
    </source>
</evidence>
<dbReference type="NCBIfam" id="TIGR00643">
    <property type="entry name" value="recG"/>
    <property type="match status" value="1"/>
</dbReference>
<dbReference type="InterPro" id="IPR014001">
    <property type="entry name" value="Helicase_ATP-bd"/>
</dbReference>
<feature type="domain" description="Helicase C-terminal" evidence="17">
    <location>
        <begin position="447"/>
        <end position="625"/>
    </location>
</feature>
<gene>
    <name evidence="18" type="primary">recG</name>
    <name evidence="18" type="ORF">IAD01_01425</name>
</gene>
<keyword evidence="10 15" id="KW-0234">DNA repair</keyword>
<comment type="catalytic activity">
    <reaction evidence="14 15">
        <text>ATP + H2O = ADP + phosphate + H(+)</text>
        <dbReference type="Rhea" id="RHEA:13065"/>
        <dbReference type="ChEBI" id="CHEBI:15377"/>
        <dbReference type="ChEBI" id="CHEBI:15378"/>
        <dbReference type="ChEBI" id="CHEBI:30616"/>
        <dbReference type="ChEBI" id="CHEBI:43474"/>
        <dbReference type="ChEBI" id="CHEBI:456216"/>
        <dbReference type="EC" id="5.6.2.4"/>
    </reaction>
</comment>
<dbReference type="EC" id="5.6.2.4" evidence="13 15"/>
<evidence type="ECO:0000256" key="12">
    <source>
        <dbReference type="ARBA" id="ARBA00034617"/>
    </source>
</evidence>
<dbReference type="InterPro" id="IPR011545">
    <property type="entry name" value="DEAD/DEAH_box_helicase_dom"/>
</dbReference>
<evidence type="ECO:0000256" key="10">
    <source>
        <dbReference type="ARBA" id="ARBA00023204"/>
    </source>
</evidence>
<comment type="catalytic activity">
    <reaction evidence="12 15">
        <text>Couples ATP hydrolysis with the unwinding of duplex DNA by translocating in the 3'-5' direction.</text>
        <dbReference type="EC" id="5.6.2.4"/>
    </reaction>
</comment>
<dbReference type="Proteomes" id="UP000823982">
    <property type="component" value="Unassembled WGS sequence"/>
</dbReference>
<organism evidence="18 19">
    <name type="scientific">Candidatus Faeciplasma gallinarum</name>
    <dbReference type="NCBI Taxonomy" id="2840799"/>
    <lineage>
        <taxon>Bacteria</taxon>
        <taxon>Bacillati</taxon>
        <taxon>Bacillota</taxon>
        <taxon>Clostridia</taxon>
        <taxon>Eubacteriales</taxon>
        <taxon>Oscillospiraceae</taxon>
        <taxon>Oscillospiraceae incertae sedis</taxon>
        <taxon>Candidatus Faeciplasma</taxon>
    </lineage>
</organism>
<keyword evidence="8" id="KW-0238">DNA-binding</keyword>
<dbReference type="InterPro" id="IPR027417">
    <property type="entry name" value="P-loop_NTPase"/>
</dbReference>
<dbReference type="GO" id="GO:0043138">
    <property type="term" value="F:3'-5' DNA helicase activity"/>
    <property type="evidence" value="ECO:0007669"/>
    <property type="project" value="UniProtKB-EC"/>
</dbReference>
<evidence type="ECO:0000256" key="1">
    <source>
        <dbReference type="ARBA" id="ARBA00007504"/>
    </source>
</evidence>
<comment type="function">
    <text evidence="15">Plays a critical role in recombination and DNA repair. Helps process Holliday junction intermediates to mature products by catalyzing branch migration. Has replication fork regression activity, unwinds stalled or blocked replication forks to make a HJ that can be resolved. Has a DNA unwinding activity characteristic of a DNA helicase with 3'-5' polarity.</text>
</comment>
<dbReference type="Pfam" id="PF00271">
    <property type="entry name" value="Helicase_C"/>
    <property type="match status" value="1"/>
</dbReference>
<reference evidence="18" key="1">
    <citation type="submission" date="2020-10" db="EMBL/GenBank/DDBJ databases">
        <authorList>
            <person name="Gilroy R."/>
        </authorList>
    </citation>
    <scope>NUCLEOTIDE SEQUENCE</scope>
    <source>
        <strain evidence="18">CHK157-1446</strain>
    </source>
</reference>
<dbReference type="Gene3D" id="3.40.50.300">
    <property type="entry name" value="P-loop containing nucleotide triphosphate hydrolases"/>
    <property type="match status" value="2"/>
</dbReference>
<dbReference type="InterPro" id="IPR012340">
    <property type="entry name" value="NA-bd_OB-fold"/>
</dbReference>
<evidence type="ECO:0000256" key="15">
    <source>
        <dbReference type="RuleBase" id="RU363016"/>
    </source>
</evidence>
<dbReference type="InterPro" id="IPR033454">
    <property type="entry name" value="RecG_wedge"/>
</dbReference>
<dbReference type="Pfam" id="PF19833">
    <property type="entry name" value="RecG_dom3_C"/>
    <property type="match status" value="1"/>
</dbReference>
<feature type="domain" description="Helicase ATP-binding" evidence="16">
    <location>
        <begin position="267"/>
        <end position="428"/>
    </location>
</feature>
<dbReference type="PROSITE" id="PS51192">
    <property type="entry name" value="HELICASE_ATP_BIND_1"/>
    <property type="match status" value="1"/>
</dbReference>
<name>A0A9D1EMH1_9FIRM</name>
<dbReference type="PANTHER" id="PTHR47964:SF1">
    <property type="entry name" value="ATP-DEPENDENT DNA HELICASE HOMOLOG RECG, CHLOROPLASTIC"/>
    <property type="match status" value="1"/>
</dbReference>
<keyword evidence="6 15" id="KW-0347">Helicase</keyword>
<evidence type="ECO:0000256" key="2">
    <source>
        <dbReference type="ARBA" id="ARBA00017846"/>
    </source>
</evidence>
<evidence type="ECO:0000256" key="3">
    <source>
        <dbReference type="ARBA" id="ARBA00022741"/>
    </source>
</evidence>
<dbReference type="NCBIfam" id="NF008168">
    <property type="entry name" value="PRK10917.2-2"/>
    <property type="match status" value="1"/>
</dbReference>
<reference evidence="18" key="2">
    <citation type="journal article" date="2021" name="PeerJ">
        <title>Extensive microbial diversity within the chicken gut microbiome revealed by metagenomics and culture.</title>
        <authorList>
            <person name="Gilroy R."/>
            <person name="Ravi A."/>
            <person name="Getino M."/>
            <person name="Pursley I."/>
            <person name="Horton D.L."/>
            <person name="Alikhan N.F."/>
            <person name="Baker D."/>
            <person name="Gharbi K."/>
            <person name="Hall N."/>
            <person name="Watson M."/>
            <person name="Adriaenssens E.M."/>
            <person name="Foster-Nyarko E."/>
            <person name="Jarju S."/>
            <person name="Secka A."/>
            <person name="Antonio M."/>
            <person name="Oren A."/>
            <person name="Chaudhuri R.R."/>
            <person name="La Ragione R."/>
            <person name="Hildebrand F."/>
            <person name="Pallen M.J."/>
        </authorList>
    </citation>
    <scope>NUCLEOTIDE SEQUENCE</scope>
    <source>
        <strain evidence="18">CHK157-1446</strain>
    </source>
</reference>
<keyword evidence="5 15" id="KW-0378">Hydrolase</keyword>
<evidence type="ECO:0000256" key="6">
    <source>
        <dbReference type="ARBA" id="ARBA00022806"/>
    </source>
</evidence>
<dbReference type="InterPro" id="IPR047112">
    <property type="entry name" value="RecG/Mfd"/>
</dbReference>
<dbReference type="InterPro" id="IPR004609">
    <property type="entry name" value="ATP-dep_DNA_helicase_RecG"/>
</dbReference>
<keyword evidence="11" id="KW-0413">Isomerase</keyword>
<sequence length="685" mass="75866">MNLDDSVKYLKGVGPKRAELLKKLGVQTVGDLLYCFPRGYIDLSEPVSIADTVLDEMNAISVRVVKKRPADYIRKNMSIYRVLCTDGESDITVVIYNSVYMYNRLKEGGDYILYGKVTGNLTTRQISAPMIIEQSSADRILPVYKLTDGISAAVMRTWTKAALDSVNLDSCEILDRDAIQKYGFMTAKDALRQIHFPSDREKLAAARKRLAFDELLCLQAGMFRLREQNRELSAYRLEDKPLTGFYNALPFELTGSQKQAISECVSDMCGDIPMNRLVLGDVGSGKTAVAAACCYFAYLNGCQSCLMAPTEILADQHYETLRGFLEPLGVRVALLKGAMTPKNKAEVKALAADGGCDVIVGTHALISAGTSFKKLALVITDEQHRFGVNQRGALSKKGGNPHKLVMSATPIPRTLALMIYGELDISMLTELPKGRLKILTYAVTGKLRERAYGFVRKLLQEGRQAYVVCPAIDSSEESEEMPHNMYGYPRRKLKNVADCFKELSEGIFRDFRVGALHGQMPSDKKEEVMRAFKDGEIDLLVSTTVVEVGVDVPNAAVMLVEDADRFGLSQLHQLRGRVGRGKYQSYCILITDSKSDEARDRLRALTRASDGFKISEMDLKLRGPGDFFGEAQHGLPKLKIADAVSDKELLQIVSCEAERIYRHGIAAGSELERRVDKLFSGGAMD</sequence>
<dbReference type="EMBL" id="DVIR01000011">
    <property type="protein sequence ID" value="HIS24050.1"/>
    <property type="molecule type" value="Genomic_DNA"/>
</dbReference>
<dbReference type="InterPro" id="IPR001650">
    <property type="entry name" value="Helicase_C-like"/>
</dbReference>
<evidence type="ECO:0000313" key="19">
    <source>
        <dbReference type="Proteomes" id="UP000823982"/>
    </source>
</evidence>